<evidence type="ECO:0000313" key="5">
    <source>
        <dbReference type="Proteomes" id="UP000237105"/>
    </source>
</evidence>
<dbReference type="InterPro" id="IPR036574">
    <property type="entry name" value="Scorpion_toxin-like_sf"/>
</dbReference>
<organism evidence="4 5">
    <name type="scientific">Parasponia andersonii</name>
    <name type="common">Sponia andersonii</name>
    <dbReference type="NCBI Taxonomy" id="3476"/>
    <lineage>
        <taxon>Eukaryota</taxon>
        <taxon>Viridiplantae</taxon>
        <taxon>Streptophyta</taxon>
        <taxon>Embryophyta</taxon>
        <taxon>Tracheophyta</taxon>
        <taxon>Spermatophyta</taxon>
        <taxon>Magnoliopsida</taxon>
        <taxon>eudicotyledons</taxon>
        <taxon>Gunneridae</taxon>
        <taxon>Pentapetalae</taxon>
        <taxon>rosids</taxon>
        <taxon>fabids</taxon>
        <taxon>Rosales</taxon>
        <taxon>Cannabaceae</taxon>
        <taxon>Parasponia</taxon>
    </lineage>
</organism>
<dbReference type="PRINTS" id="PR00288">
    <property type="entry name" value="PUROTHIONIN"/>
</dbReference>
<feature type="non-terminal residue" evidence="4">
    <location>
        <position position="1"/>
    </location>
</feature>
<evidence type="ECO:0000259" key="3">
    <source>
        <dbReference type="SMART" id="SM00505"/>
    </source>
</evidence>
<keyword evidence="1" id="KW-0929">Antimicrobial</keyword>
<dbReference type="Proteomes" id="UP000237105">
    <property type="component" value="Unassembled WGS sequence"/>
</dbReference>
<proteinExistence type="predicted"/>
<comment type="caution">
    <text evidence="4">The sequence shown here is derived from an EMBL/GenBank/DDBJ whole genome shotgun (WGS) entry which is preliminary data.</text>
</comment>
<evidence type="ECO:0000256" key="2">
    <source>
        <dbReference type="ARBA" id="ARBA00022577"/>
    </source>
</evidence>
<dbReference type="InterPro" id="IPR008176">
    <property type="entry name" value="Defensin_plant"/>
</dbReference>
<feature type="domain" description="Knottins-like" evidence="3">
    <location>
        <begin position="11"/>
        <end position="56"/>
    </location>
</feature>
<dbReference type="SUPFAM" id="SSF57095">
    <property type="entry name" value="Scorpion toxin-like"/>
    <property type="match status" value="1"/>
</dbReference>
<dbReference type="EMBL" id="JXTB01000259">
    <property type="protein sequence ID" value="PON49559.1"/>
    <property type="molecule type" value="Genomic_DNA"/>
</dbReference>
<reference evidence="5" key="1">
    <citation type="submission" date="2016-06" db="EMBL/GenBank/DDBJ databases">
        <title>Parallel loss of symbiosis genes in relatives of nitrogen-fixing non-legume Parasponia.</title>
        <authorList>
            <person name="Van Velzen R."/>
            <person name="Holmer R."/>
            <person name="Bu F."/>
            <person name="Rutten L."/>
            <person name="Van Zeijl A."/>
            <person name="Liu W."/>
            <person name="Santuari L."/>
            <person name="Cao Q."/>
            <person name="Sharma T."/>
            <person name="Shen D."/>
            <person name="Roswanjaya Y."/>
            <person name="Wardhani T."/>
            <person name="Kalhor M.S."/>
            <person name="Jansen J."/>
            <person name="Van den Hoogen J."/>
            <person name="Gungor B."/>
            <person name="Hartog M."/>
            <person name="Hontelez J."/>
            <person name="Verver J."/>
            <person name="Yang W.-C."/>
            <person name="Schijlen E."/>
            <person name="Repin R."/>
            <person name="Schilthuizen M."/>
            <person name="Schranz E."/>
            <person name="Heidstra R."/>
            <person name="Miyata K."/>
            <person name="Fedorova E."/>
            <person name="Kohlen W."/>
            <person name="Bisseling T."/>
            <person name="Smit S."/>
            <person name="Geurts R."/>
        </authorList>
    </citation>
    <scope>NUCLEOTIDE SEQUENCE [LARGE SCALE GENOMIC DNA]</scope>
    <source>
        <strain evidence="5">cv. WU1-14</strain>
    </source>
</reference>
<protein>
    <submittedName>
        <fullName evidence="4">Gamma Purothionin</fullName>
    </submittedName>
</protein>
<accession>A0A2P5BL73</accession>
<dbReference type="Gene3D" id="3.30.30.10">
    <property type="entry name" value="Knottin, scorpion toxin-like"/>
    <property type="match status" value="1"/>
</dbReference>
<keyword evidence="5" id="KW-1185">Reference proteome</keyword>
<dbReference type="GO" id="GO:0050832">
    <property type="term" value="P:defense response to fungus"/>
    <property type="evidence" value="ECO:0007669"/>
    <property type="project" value="UniProtKB-KW"/>
</dbReference>
<evidence type="ECO:0000256" key="1">
    <source>
        <dbReference type="ARBA" id="ARBA00022529"/>
    </source>
</evidence>
<keyword evidence="2" id="KW-0295">Fungicide</keyword>
<dbReference type="PROSITE" id="PS00940">
    <property type="entry name" value="GAMMA_THIONIN"/>
    <property type="match status" value="1"/>
</dbReference>
<dbReference type="OrthoDB" id="683455at2759"/>
<dbReference type="Pfam" id="PF00304">
    <property type="entry name" value="Gamma-thionin"/>
    <property type="match status" value="1"/>
</dbReference>
<dbReference type="AlphaFoldDB" id="A0A2P5BL73"/>
<name>A0A2P5BL73_PARAD</name>
<dbReference type="GO" id="GO:0031640">
    <property type="term" value="P:killing of cells of another organism"/>
    <property type="evidence" value="ECO:0007669"/>
    <property type="project" value="UniProtKB-KW"/>
</dbReference>
<sequence>KRAMRSAEAKTCEVESGKYKGLCIKRNNCVEICQSDGYAYGKCSKILRRCICLKPCN</sequence>
<dbReference type="InterPro" id="IPR003614">
    <property type="entry name" value="Knottins"/>
</dbReference>
<dbReference type="STRING" id="3476.A0A2P5BL73"/>
<evidence type="ECO:0000313" key="4">
    <source>
        <dbReference type="EMBL" id="PON49559.1"/>
    </source>
</evidence>
<dbReference type="SMART" id="SM00505">
    <property type="entry name" value="Knot1"/>
    <property type="match status" value="1"/>
</dbReference>
<gene>
    <name evidence="4" type="ORF">PanWU01x14_229710</name>
</gene>